<feature type="domain" description="ATPase BadF/BadG/BcrA/BcrD type" evidence="1">
    <location>
        <begin position="7"/>
        <end position="292"/>
    </location>
</feature>
<dbReference type="Proteomes" id="UP000295097">
    <property type="component" value="Unassembled WGS sequence"/>
</dbReference>
<dbReference type="GO" id="GO:0016301">
    <property type="term" value="F:kinase activity"/>
    <property type="evidence" value="ECO:0007669"/>
    <property type="project" value="UniProtKB-KW"/>
</dbReference>
<comment type="caution">
    <text evidence="2">The sequence shown here is derived from an EMBL/GenBank/DDBJ whole genome shotgun (WGS) entry which is preliminary data.</text>
</comment>
<dbReference type="AlphaFoldDB" id="A0A4R3NUD8"/>
<dbReference type="RefSeq" id="WP_165972798.1">
    <property type="nucleotide sequence ID" value="NZ_SMAR01000011.1"/>
</dbReference>
<dbReference type="PANTHER" id="PTHR43190:SF3">
    <property type="entry name" value="N-ACETYL-D-GLUCOSAMINE KINASE"/>
    <property type="match status" value="1"/>
</dbReference>
<keyword evidence="2" id="KW-0808">Transferase</keyword>
<dbReference type="InterPro" id="IPR002731">
    <property type="entry name" value="ATPase_BadF"/>
</dbReference>
<sequence length="300" mass="30945">MTSKRYLGGDIGGTASRFCLVDQTGAVLSEGKASGATALIFTPDIREALDKAIGEVGNAIAGPVHGAAFGLTGYGARARDEIVAIIRSHIDIASENIFISDDIELAYRSLFAPGTGHLVSAGTGSIAIHLDTGGNLLRIGGRGTLIDDAGSGAWIALAALRALYRRLDETGTPGDMSVLAGALYAAAGGGDWSDIRAYIYSGDRGKIGALSKAVGEAAKAGDPFALMLMQQAGEELARLGNILIKRCGNHPVAFIGGVLGLSPIIRETISKTLNGEASFPRLDQAKGAAELARSIFSEEF</sequence>
<dbReference type="InterPro" id="IPR052519">
    <property type="entry name" value="Euk-type_GlcNAc_Kinase"/>
</dbReference>
<dbReference type="SUPFAM" id="SSF53067">
    <property type="entry name" value="Actin-like ATPase domain"/>
    <property type="match status" value="2"/>
</dbReference>
<evidence type="ECO:0000313" key="2">
    <source>
        <dbReference type="EMBL" id="TCT39904.1"/>
    </source>
</evidence>
<gene>
    <name evidence="2" type="ORF">EDC90_101189</name>
</gene>
<evidence type="ECO:0000259" key="1">
    <source>
        <dbReference type="Pfam" id="PF01869"/>
    </source>
</evidence>
<name>A0A4R3NUD8_9HYPH</name>
<accession>A0A4R3NUD8</accession>
<keyword evidence="2" id="KW-0418">Kinase</keyword>
<dbReference type="EMBL" id="SMAR01000011">
    <property type="protein sequence ID" value="TCT39904.1"/>
    <property type="molecule type" value="Genomic_DNA"/>
</dbReference>
<protein>
    <submittedName>
        <fullName evidence="2">N-acetylglucosamine kinase-like BadF-type ATPase</fullName>
    </submittedName>
</protein>
<dbReference type="PANTHER" id="PTHR43190">
    <property type="entry name" value="N-ACETYL-D-GLUCOSAMINE KINASE"/>
    <property type="match status" value="1"/>
</dbReference>
<dbReference type="InterPro" id="IPR043129">
    <property type="entry name" value="ATPase_NBD"/>
</dbReference>
<dbReference type="Gene3D" id="3.30.420.40">
    <property type="match status" value="2"/>
</dbReference>
<keyword evidence="3" id="KW-1185">Reference proteome</keyword>
<organism evidence="2 3">
    <name type="scientific">Martelella mediterranea</name>
    <dbReference type="NCBI Taxonomy" id="293089"/>
    <lineage>
        <taxon>Bacteria</taxon>
        <taxon>Pseudomonadati</taxon>
        <taxon>Pseudomonadota</taxon>
        <taxon>Alphaproteobacteria</taxon>
        <taxon>Hyphomicrobiales</taxon>
        <taxon>Aurantimonadaceae</taxon>
        <taxon>Martelella</taxon>
    </lineage>
</organism>
<dbReference type="Pfam" id="PF01869">
    <property type="entry name" value="BcrAD_BadFG"/>
    <property type="match status" value="1"/>
</dbReference>
<reference evidence="2 3" key="1">
    <citation type="submission" date="2019-03" db="EMBL/GenBank/DDBJ databases">
        <title>Freshwater and sediment microbial communities from various areas in North America, analyzing microbe dynamics in response to fracking.</title>
        <authorList>
            <person name="Lamendella R."/>
        </authorList>
    </citation>
    <scope>NUCLEOTIDE SEQUENCE [LARGE SCALE GENOMIC DNA]</scope>
    <source>
        <strain evidence="2 3">175.2</strain>
    </source>
</reference>
<proteinExistence type="predicted"/>
<evidence type="ECO:0000313" key="3">
    <source>
        <dbReference type="Proteomes" id="UP000295097"/>
    </source>
</evidence>